<keyword evidence="7" id="KW-1185">Reference proteome</keyword>
<feature type="transmembrane region" description="Helical" evidence="4">
    <location>
        <begin position="347"/>
        <end position="369"/>
    </location>
</feature>
<feature type="transmembrane region" description="Helical" evidence="4">
    <location>
        <begin position="261"/>
        <end position="280"/>
    </location>
</feature>
<dbReference type="InterPro" id="IPR036259">
    <property type="entry name" value="MFS_trans_sf"/>
</dbReference>
<dbReference type="STRING" id="937218.SAMN06297251_103160"/>
<evidence type="ECO:0000256" key="1">
    <source>
        <dbReference type="ARBA" id="ARBA00022692"/>
    </source>
</evidence>
<name>A0A1W1ZVP3_9HYPH</name>
<dbReference type="PANTHER" id="PTHR23534">
    <property type="entry name" value="MFS PERMEASE"/>
    <property type="match status" value="1"/>
</dbReference>
<feature type="transmembrane region" description="Helical" evidence="4">
    <location>
        <begin position="375"/>
        <end position="397"/>
    </location>
</feature>
<dbReference type="AlphaFoldDB" id="A0A1W1ZVP3"/>
<evidence type="ECO:0000256" key="4">
    <source>
        <dbReference type="SAM" id="Phobius"/>
    </source>
</evidence>
<dbReference type="OrthoDB" id="8558006at2"/>
<proteinExistence type="predicted"/>
<organism evidence="6 7">
    <name type="scientific">Fulvimarina manganoxydans</name>
    <dbReference type="NCBI Taxonomy" id="937218"/>
    <lineage>
        <taxon>Bacteria</taxon>
        <taxon>Pseudomonadati</taxon>
        <taxon>Pseudomonadota</taxon>
        <taxon>Alphaproteobacteria</taxon>
        <taxon>Hyphomicrobiales</taxon>
        <taxon>Aurantimonadaceae</taxon>
        <taxon>Fulvimarina</taxon>
    </lineage>
</organism>
<reference evidence="6 7" key="1">
    <citation type="submission" date="2017-04" db="EMBL/GenBank/DDBJ databases">
        <authorList>
            <person name="Afonso C.L."/>
            <person name="Miller P.J."/>
            <person name="Scott M.A."/>
            <person name="Spackman E."/>
            <person name="Goraichik I."/>
            <person name="Dimitrov K.M."/>
            <person name="Suarez D.L."/>
            <person name="Swayne D.E."/>
        </authorList>
    </citation>
    <scope>NUCLEOTIDE SEQUENCE [LARGE SCALE GENOMIC DNA]</scope>
    <source>
        <strain evidence="6 7">CGMCC 1.10972</strain>
    </source>
</reference>
<dbReference type="InterPro" id="IPR020846">
    <property type="entry name" value="MFS_dom"/>
</dbReference>
<dbReference type="RefSeq" id="WP_084408985.1">
    <property type="nucleotide sequence ID" value="NZ_FWXR01000003.1"/>
</dbReference>
<evidence type="ECO:0000313" key="6">
    <source>
        <dbReference type="EMBL" id="SMC52477.1"/>
    </source>
</evidence>
<feature type="transmembrane region" description="Helical" evidence="4">
    <location>
        <begin position="140"/>
        <end position="159"/>
    </location>
</feature>
<evidence type="ECO:0000313" key="7">
    <source>
        <dbReference type="Proteomes" id="UP000192656"/>
    </source>
</evidence>
<gene>
    <name evidence="6" type="ORF">SAMN06297251_103160</name>
</gene>
<feature type="transmembrane region" description="Helical" evidence="4">
    <location>
        <begin position="79"/>
        <end position="98"/>
    </location>
</feature>
<dbReference type="InterPro" id="IPR011701">
    <property type="entry name" value="MFS"/>
</dbReference>
<feature type="domain" description="Major facilitator superfamily (MFS) profile" evidence="5">
    <location>
        <begin position="217"/>
        <end position="405"/>
    </location>
</feature>
<dbReference type="GO" id="GO:0022857">
    <property type="term" value="F:transmembrane transporter activity"/>
    <property type="evidence" value="ECO:0007669"/>
    <property type="project" value="InterPro"/>
</dbReference>
<keyword evidence="3 4" id="KW-0472">Membrane</keyword>
<feature type="transmembrane region" description="Helical" evidence="4">
    <location>
        <begin position="287"/>
        <end position="309"/>
    </location>
</feature>
<feature type="transmembrane region" description="Helical" evidence="4">
    <location>
        <begin position="104"/>
        <end position="120"/>
    </location>
</feature>
<dbReference type="PROSITE" id="PS50850">
    <property type="entry name" value="MFS"/>
    <property type="match status" value="1"/>
</dbReference>
<dbReference type="SUPFAM" id="SSF103473">
    <property type="entry name" value="MFS general substrate transporter"/>
    <property type="match status" value="1"/>
</dbReference>
<keyword evidence="1 4" id="KW-0812">Transmembrane</keyword>
<evidence type="ECO:0000256" key="3">
    <source>
        <dbReference type="ARBA" id="ARBA00023136"/>
    </source>
</evidence>
<dbReference type="Gene3D" id="1.20.1250.20">
    <property type="entry name" value="MFS general substrate transporter like domains"/>
    <property type="match status" value="1"/>
</dbReference>
<dbReference type="PANTHER" id="PTHR23534:SF1">
    <property type="entry name" value="MAJOR FACILITATOR SUPERFAMILY PROTEIN"/>
    <property type="match status" value="1"/>
</dbReference>
<feature type="transmembrane region" description="Helical" evidence="4">
    <location>
        <begin position="222"/>
        <end position="249"/>
    </location>
</feature>
<feature type="transmembrane region" description="Helical" evidence="4">
    <location>
        <begin position="171"/>
        <end position="192"/>
    </location>
</feature>
<dbReference type="Proteomes" id="UP000192656">
    <property type="component" value="Unassembled WGS sequence"/>
</dbReference>
<evidence type="ECO:0000256" key="2">
    <source>
        <dbReference type="ARBA" id="ARBA00022989"/>
    </source>
</evidence>
<keyword evidence="2 4" id="KW-1133">Transmembrane helix</keyword>
<evidence type="ECO:0000259" key="5">
    <source>
        <dbReference type="PROSITE" id="PS50850"/>
    </source>
</evidence>
<accession>A0A1W1ZVP3</accession>
<feature type="transmembrane region" description="Helical" evidence="4">
    <location>
        <begin position="49"/>
        <end position="72"/>
    </location>
</feature>
<feature type="transmembrane region" description="Helical" evidence="4">
    <location>
        <begin position="315"/>
        <end position="335"/>
    </location>
</feature>
<dbReference type="EMBL" id="FWXR01000003">
    <property type="protein sequence ID" value="SMC52477.1"/>
    <property type="molecule type" value="Genomic_DNA"/>
</dbReference>
<sequence length="405" mass="42345">MQAGIDVRAARRNAVVLAFAQALVGSAAPVAISTGGLAGTFLLDADKTLATLPVTAFNVGVAIGALPAAALMRAIGRRYGFICGTFGATFGGLVASFALFQLSFWLFALGLLIIGLGNAFTQQYRFAATDGAPRHYQSNAISIVLIGGMGAAVVGPQMVRFTSGVFMPFEFAGSFVGLAILGLAGAAVLSLLRTPPIEPSGTGGEHSGPARPLIEIVTQRRFIVALICGVGSFAMMSFVMTGAPLAIVGCGLPQDVSFLGIQWHVLAMFAPSLVTGRLINRLGVERVVGLGLILTATAALVFLSGLAIWNFWLGLVLLGIGWNFGFIGATTMVAQTHEPNERGKTQGFHDFVLFTTVACASFLSGRTYVTAGWDVMNWIILPIATVCLLTLASEMIATRRKARAV</sequence>
<protein>
    <submittedName>
        <fullName evidence="6">Predicted arabinose efflux permease, MFS family</fullName>
    </submittedName>
</protein>
<dbReference type="Pfam" id="PF07690">
    <property type="entry name" value="MFS_1"/>
    <property type="match status" value="2"/>
</dbReference>